<feature type="compositionally biased region" description="Basic and acidic residues" evidence="1">
    <location>
        <begin position="61"/>
        <end position="71"/>
    </location>
</feature>
<dbReference type="GO" id="GO:0007508">
    <property type="term" value="P:larval heart development"/>
    <property type="evidence" value="ECO:0007669"/>
    <property type="project" value="TreeGrafter"/>
</dbReference>
<evidence type="ECO:0000259" key="2">
    <source>
        <dbReference type="Pfam" id="PF03372"/>
    </source>
</evidence>
<evidence type="ECO:0000256" key="1">
    <source>
        <dbReference type="SAM" id="MobiDB-lite"/>
    </source>
</evidence>
<dbReference type="PANTHER" id="PTHR33395:SF22">
    <property type="entry name" value="REVERSE TRANSCRIPTASE DOMAIN-CONTAINING PROTEIN"/>
    <property type="match status" value="1"/>
</dbReference>
<evidence type="ECO:0000313" key="3">
    <source>
        <dbReference type="EMBL" id="PKU42802.1"/>
    </source>
</evidence>
<accession>A0A2I0U9T9</accession>
<keyword evidence="3" id="KW-0808">Transferase</keyword>
<dbReference type="GO" id="GO:0031012">
    <property type="term" value="C:extracellular matrix"/>
    <property type="evidence" value="ECO:0007669"/>
    <property type="project" value="TreeGrafter"/>
</dbReference>
<dbReference type="Proteomes" id="UP000233556">
    <property type="component" value="Unassembled WGS sequence"/>
</dbReference>
<keyword evidence="3" id="KW-0695">RNA-directed DNA polymerase</keyword>
<sequence>MNKENNMKRQQVNSWLRDWCYRQGFGFFEHRQLYETPGLLVAGEKGTRPGVNKTHGQSFKLEVKGEGDKTRPTGNEPGGKGPRTRLKSGAQLKCIYANACSMGHKQEELEAIVRQDSYDVVAITETWWDDGHNWNAAMNVYKLLRRNRQGRRGGGVALYIRECFDCIELDSRDDEVKCLWIRMKGKASMGDFVLGVCYRPPNQDEQVDEAFYKWLAEVSQSPALVLAGDFNLPDICWKYYTAESWETRRFLECIEDNFLTQLVKEPTRGDALLDLLFTNKEELLGGVEVGGHLGLSDHEMVKFSILSEVRKGFSKTFTLDFRRADFSLFRTLVGRVPWEIILHGKGVQEGWMLFKKEILKAQEQAVPMSHKIKGQGKRPAWLNKELLVGLREKRRVYHLWMKGQATQEEHRDLVRLYREKIRKAKAQLELNLAINIRDNKKCFYKYINKKRVGENLHPLLDVGGNIATKDEEKAEILNAFFASASNSRTSYPQGVQPPGLEDKDGEQNNTPLIQEEVVNDLLMHLDTHKSMGPDGIHPRVLRELAGELTKPLSIIYQQSWSTGEVPDDWRVANVTPIYKKGWKDDPGNYRPVSLTSVPGKIMERIILNELLQQVQDSQGIRASQHGFMKGRS</sequence>
<dbReference type="InterPro" id="IPR005135">
    <property type="entry name" value="Endo/exonuclease/phosphatase"/>
</dbReference>
<dbReference type="OrthoDB" id="416454at2759"/>
<feature type="region of interest" description="Disordered" evidence="1">
    <location>
        <begin position="46"/>
        <end position="84"/>
    </location>
</feature>
<organism evidence="3 4">
    <name type="scientific">Limosa lapponica baueri</name>
    <dbReference type="NCBI Taxonomy" id="1758121"/>
    <lineage>
        <taxon>Eukaryota</taxon>
        <taxon>Metazoa</taxon>
        <taxon>Chordata</taxon>
        <taxon>Craniata</taxon>
        <taxon>Vertebrata</taxon>
        <taxon>Euteleostomi</taxon>
        <taxon>Archelosauria</taxon>
        <taxon>Archosauria</taxon>
        <taxon>Dinosauria</taxon>
        <taxon>Saurischia</taxon>
        <taxon>Theropoda</taxon>
        <taxon>Coelurosauria</taxon>
        <taxon>Aves</taxon>
        <taxon>Neognathae</taxon>
        <taxon>Neoaves</taxon>
        <taxon>Charadriiformes</taxon>
        <taxon>Scolopacidae</taxon>
        <taxon>Limosa</taxon>
    </lineage>
</organism>
<evidence type="ECO:0000313" key="4">
    <source>
        <dbReference type="Proteomes" id="UP000233556"/>
    </source>
</evidence>
<dbReference type="GO" id="GO:0003964">
    <property type="term" value="F:RNA-directed DNA polymerase activity"/>
    <property type="evidence" value="ECO:0007669"/>
    <property type="project" value="UniProtKB-KW"/>
</dbReference>
<reference evidence="4" key="1">
    <citation type="submission" date="2017-11" db="EMBL/GenBank/DDBJ databases">
        <authorList>
            <person name="Lima N.C."/>
            <person name="Parody-Merino A.M."/>
            <person name="Battley P.F."/>
            <person name="Fidler A.E."/>
            <person name="Prosdocimi F."/>
        </authorList>
    </citation>
    <scope>NUCLEOTIDE SEQUENCE [LARGE SCALE GENOMIC DNA]</scope>
</reference>
<dbReference type="EMBL" id="KZ505958">
    <property type="protein sequence ID" value="PKU42802.1"/>
    <property type="molecule type" value="Genomic_DNA"/>
</dbReference>
<keyword evidence="4" id="KW-1185">Reference proteome</keyword>
<dbReference type="PANTHER" id="PTHR33395">
    <property type="entry name" value="TRANSCRIPTASE, PUTATIVE-RELATED-RELATED"/>
    <property type="match status" value="1"/>
</dbReference>
<dbReference type="InterPro" id="IPR036691">
    <property type="entry name" value="Endo/exonu/phosph_ase_sf"/>
</dbReference>
<dbReference type="GO" id="GO:0061343">
    <property type="term" value="P:cell adhesion involved in heart morphogenesis"/>
    <property type="evidence" value="ECO:0007669"/>
    <property type="project" value="TreeGrafter"/>
</dbReference>
<dbReference type="Gene3D" id="3.60.10.10">
    <property type="entry name" value="Endonuclease/exonuclease/phosphatase"/>
    <property type="match status" value="1"/>
</dbReference>
<proteinExistence type="predicted"/>
<gene>
    <name evidence="3" type="ORF">llap_6881</name>
</gene>
<name>A0A2I0U9T9_LIMLA</name>
<dbReference type="SUPFAM" id="SSF56219">
    <property type="entry name" value="DNase I-like"/>
    <property type="match status" value="1"/>
</dbReference>
<dbReference type="Pfam" id="PF03372">
    <property type="entry name" value="Exo_endo_phos"/>
    <property type="match status" value="1"/>
</dbReference>
<dbReference type="AlphaFoldDB" id="A0A2I0U9T9"/>
<reference evidence="4" key="2">
    <citation type="submission" date="2017-12" db="EMBL/GenBank/DDBJ databases">
        <title>Genome sequence of the Bar-tailed Godwit (Limosa lapponica baueri).</title>
        <authorList>
            <person name="Lima N.C.B."/>
            <person name="Parody-Merino A.M."/>
            <person name="Battley P.F."/>
            <person name="Fidler A.E."/>
            <person name="Prosdocimi F."/>
        </authorList>
    </citation>
    <scope>NUCLEOTIDE SEQUENCE [LARGE SCALE GENOMIC DNA]</scope>
</reference>
<protein>
    <submittedName>
        <fullName evidence="3">Rna-directed dna polymerase from mobile element jockey-like</fullName>
    </submittedName>
</protein>
<feature type="domain" description="Endonuclease/exonuclease/phosphatase" evidence="2">
    <location>
        <begin position="98"/>
        <end position="298"/>
    </location>
</feature>
<feature type="region of interest" description="Disordered" evidence="1">
    <location>
        <begin position="487"/>
        <end position="507"/>
    </location>
</feature>
<keyword evidence="3" id="KW-0548">Nucleotidyltransferase</keyword>